<evidence type="ECO:0000256" key="1">
    <source>
        <dbReference type="ARBA" id="ARBA00008372"/>
    </source>
</evidence>
<dbReference type="AlphaFoldDB" id="A0A6A6VNY4"/>
<dbReference type="Proteomes" id="UP000799440">
    <property type="component" value="Unassembled WGS sequence"/>
</dbReference>
<dbReference type="GO" id="GO:0005634">
    <property type="term" value="C:nucleus"/>
    <property type="evidence" value="ECO:0007669"/>
    <property type="project" value="TreeGrafter"/>
</dbReference>
<dbReference type="GO" id="GO:0000175">
    <property type="term" value="F:3'-5'-RNA exonuclease activity"/>
    <property type="evidence" value="ECO:0007669"/>
    <property type="project" value="TreeGrafter"/>
</dbReference>
<dbReference type="InterPro" id="IPR006941">
    <property type="entry name" value="RNase_CAF1"/>
</dbReference>
<sequence>MDIDKSNFRHRLLDILHAISDADFVAIDLEFSGIPNRIPNRPARKGQQSIEDRYQETKMGAERYQVLQLGLTCARFDYSANRYVLRPYNIWISPLVDDERLGIEREISFQTGAIQFLMENGMSMDTPFRRGVQYLSREEAKRARQEAHDRIDKKTVYEDSQLKETEIDALDFVRRVREEVKKFEDSDNMSLAINRGIGTNSAHVEWTISSYERRLVYQTLRAEFPTLVGISRDDHIKVIRYDAMREEDRRKRSKRQVDDRIMAQTGCRWLVEALAGGDLDLKPHYFAKDKDGQSIMVDMDFIRGKVRAAALRAKTRRPVLVGHNMFTDIVYFYKCFIGELPETSKEFCQTLHELFPRIVDTKYLATATATDSSRSPTLHEIALEHYAQPLPRMVQHSDHTKYENAEVPHEAGFDSLLTAGVMLRLSTSLEVDEQQSTSDASVVTASDLSASAPEFIPSFSPPRPAAPAQAVFVPDADAPEFVPALRPVKANYDTRVAQGDNGQVQKLATRFASHNPYATLEQADKETLSKPNWKEVPSEPTRPGVPIVTSKREPMEIMPDFESSFWKKYGNKLRVFGTHESFLQIAEWR</sequence>
<proteinExistence type="inferred from homology"/>
<dbReference type="PANTHER" id="PTHR15092">
    <property type="entry name" value="POLY A -SPECIFIC RIBONUCLEASE/TARGET OF EGR1, MEMBER 1"/>
    <property type="match status" value="1"/>
</dbReference>
<evidence type="ECO:0000313" key="3">
    <source>
        <dbReference type="Proteomes" id="UP000799440"/>
    </source>
</evidence>
<dbReference type="GO" id="GO:1990432">
    <property type="term" value="P:siRNA 3'-end processing"/>
    <property type="evidence" value="ECO:0007669"/>
    <property type="project" value="TreeGrafter"/>
</dbReference>
<dbReference type="Pfam" id="PF04857">
    <property type="entry name" value="CAF1"/>
    <property type="match status" value="1"/>
</dbReference>
<dbReference type="InterPro" id="IPR051181">
    <property type="entry name" value="CAF1_poly(A)_ribonucleases"/>
</dbReference>
<gene>
    <name evidence="2" type="ORF">M011DRAFT_394693</name>
</gene>
<protein>
    <submittedName>
        <fullName evidence="2">CAF1-domain-containing protein</fullName>
    </submittedName>
</protein>
<name>A0A6A6VNY4_9PLEO</name>
<reference evidence="2" key="1">
    <citation type="journal article" date="2020" name="Stud. Mycol.">
        <title>101 Dothideomycetes genomes: a test case for predicting lifestyles and emergence of pathogens.</title>
        <authorList>
            <person name="Haridas S."/>
            <person name="Albert R."/>
            <person name="Binder M."/>
            <person name="Bloem J."/>
            <person name="Labutti K."/>
            <person name="Salamov A."/>
            <person name="Andreopoulos B."/>
            <person name="Baker S."/>
            <person name="Barry K."/>
            <person name="Bills G."/>
            <person name="Bluhm B."/>
            <person name="Cannon C."/>
            <person name="Castanera R."/>
            <person name="Culley D."/>
            <person name="Daum C."/>
            <person name="Ezra D."/>
            <person name="Gonzalez J."/>
            <person name="Henrissat B."/>
            <person name="Kuo A."/>
            <person name="Liang C."/>
            <person name="Lipzen A."/>
            <person name="Lutzoni F."/>
            <person name="Magnuson J."/>
            <person name="Mondo S."/>
            <person name="Nolan M."/>
            <person name="Ohm R."/>
            <person name="Pangilinan J."/>
            <person name="Park H.-J."/>
            <person name="Ramirez L."/>
            <person name="Alfaro M."/>
            <person name="Sun H."/>
            <person name="Tritt A."/>
            <person name="Yoshinaga Y."/>
            <person name="Zwiers L.-H."/>
            <person name="Turgeon B."/>
            <person name="Goodwin S."/>
            <person name="Spatafora J."/>
            <person name="Crous P."/>
            <person name="Grigoriev I."/>
        </authorList>
    </citation>
    <scope>NUCLEOTIDE SEQUENCE</scope>
    <source>
        <strain evidence="2">CBS 119925</strain>
    </source>
</reference>
<keyword evidence="3" id="KW-1185">Reference proteome</keyword>
<organism evidence="2 3">
    <name type="scientific">Sporormia fimetaria CBS 119925</name>
    <dbReference type="NCBI Taxonomy" id="1340428"/>
    <lineage>
        <taxon>Eukaryota</taxon>
        <taxon>Fungi</taxon>
        <taxon>Dikarya</taxon>
        <taxon>Ascomycota</taxon>
        <taxon>Pezizomycotina</taxon>
        <taxon>Dothideomycetes</taxon>
        <taxon>Pleosporomycetidae</taxon>
        <taxon>Pleosporales</taxon>
        <taxon>Sporormiaceae</taxon>
        <taxon>Sporormia</taxon>
    </lineage>
</organism>
<dbReference type="InterPro" id="IPR012337">
    <property type="entry name" value="RNaseH-like_sf"/>
</dbReference>
<comment type="similarity">
    <text evidence="1">Belongs to the CAF1 family.</text>
</comment>
<dbReference type="GO" id="GO:0000289">
    <property type="term" value="P:nuclear-transcribed mRNA poly(A) tail shortening"/>
    <property type="evidence" value="ECO:0007669"/>
    <property type="project" value="TreeGrafter"/>
</dbReference>
<dbReference type="GO" id="GO:1990431">
    <property type="term" value="P:priRNA 3'-end processing"/>
    <property type="evidence" value="ECO:0007669"/>
    <property type="project" value="TreeGrafter"/>
</dbReference>
<dbReference type="EMBL" id="MU006562">
    <property type="protein sequence ID" value="KAF2751280.1"/>
    <property type="molecule type" value="Genomic_DNA"/>
</dbReference>
<dbReference type="PANTHER" id="PTHR15092:SF22">
    <property type="entry name" value="POLY(A)-SPECIFIC RIBONUCLEASE PNLDC1"/>
    <property type="match status" value="1"/>
</dbReference>
<accession>A0A6A6VNY4</accession>
<dbReference type="OrthoDB" id="1432093at2759"/>
<evidence type="ECO:0000313" key="2">
    <source>
        <dbReference type="EMBL" id="KAF2751280.1"/>
    </source>
</evidence>
<dbReference type="GO" id="GO:0003723">
    <property type="term" value="F:RNA binding"/>
    <property type="evidence" value="ECO:0007669"/>
    <property type="project" value="TreeGrafter"/>
</dbReference>
<dbReference type="InterPro" id="IPR036397">
    <property type="entry name" value="RNaseH_sf"/>
</dbReference>
<dbReference type="SUPFAM" id="SSF53098">
    <property type="entry name" value="Ribonuclease H-like"/>
    <property type="match status" value="1"/>
</dbReference>
<dbReference type="Gene3D" id="3.30.420.10">
    <property type="entry name" value="Ribonuclease H-like superfamily/Ribonuclease H"/>
    <property type="match status" value="2"/>
</dbReference>